<dbReference type="EMBL" id="PYEP01000005">
    <property type="protein sequence ID" value="PSN07088.1"/>
    <property type="molecule type" value="Genomic_DNA"/>
</dbReference>
<proteinExistence type="predicted"/>
<evidence type="ECO:0000313" key="2">
    <source>
        <dbReference type="Proteomes" id="UP000240212"/>
    </source>
</evidence>
<dbReference type="InterPro" id="IPR050696">
    <property type="entry name" value="FtsA/MreB"/>
</dbReference>
<dbReference type="STRING" id="1388748.GCA_000463155_03885"/>
<organism evidence="1 2">
    <name type="scientific">Siccibacter turicensis</name>
    <dbReference type="NCBI Taxonomy" id="357233"/>
    <lineage>
        <taxon>Bacteria</taxon>
        <taxon>Pseudomonadati</taxon>
        <taxon>Pseudomonadota</taxon>
        <taxon>Gammaproteobacteria</taxon>
        <taxon>Enterobacterales</taxon>
        <taxon>Enterobacteriaceae</taxon>
        <taxon>Siccibacter</taxon>
    </lineage>
</organism>
<dbReference type="InterPro" id="IPR005883">
    <property type="entry name" value="PilM"/>
</dbReference>
<reference evidence="1 2" key="1">
    <citation type="submission" date="2018-03" db="EMBL/GenBank/DDBJ databases">
        <title>Draft genome sequence of the first documented clinical Siccibacter turicensis isolate in Austria.</title>
        <authorList>
            <person name="Lepuschitz S."/>
            <person name="Pekard-Amenitsch S."/>
            <person name="Haunold R."/>
            <person name="Schill S."/>
            <person name="Mach R."/>
            <person name="Allerberger F."/>
            <person name="Ruppitsch W."/>
            <person name="Forsythe S.J."/>
        </authorList>
    </citation>
    <scope>NUCLEOTIDE SEQUENCE [LARGE SCALE GENOMIC DNA]</scope>
    <source>
        <strain evidence="1 2">6100069499-17</strain>
    </source>
</reference>
<comment type="caution">
    <text evidence="1">The sequence shown here is derived from an EMBL/GenBank/DDBJ whole genome shotgun (WGS) entry which is preliminary data.</text>
</comment>
<dbReference type="PANTHER" id="PTHR32432">
    <property type="entry name" value="CELL DIVISION PROTEIN FTSA-RELATED"/>
    <property type="match status" value="1"/>
</dbReference>
<gene>
    <name evidence="1" type="ORF">C7G83_12540</name>
</gene>
<dbReference type="Gene3D" id="3.30.1490.300">
    <property type="match status" value="1"/>
</dbReference>
<dbReference type="PANTHER" id="PTHR32432:SF3">
    <property type="entry name" value="ETHANOLAMINE UTILIZATION PROTEIN EUTJ"/>
    <property type="match status" value="1"/>
</dbReference>
<keyword evidence="2" id="KW-1185">Reference proteome</keyword>
<dbReference type="Pfam" id="PF11104">
    <property type="entry name" value="PilM_2"/>
    <property type="match status" value="1"/>
</dbReference>
<dbReference type="AlphaFoldDB" id="A0A2P8VJ11"/>
<sequence length="269" mass="29296">MTYEQWQIGLEIQEDGIRALALTARRGALRLRRWWQLPLPHGCLVGGVVAEPEALTAVLRQWRKTLPGWHRLRLGFPAHRTLLRQVPLPTARLSEPECERYIAGAAARQVGVAAETLALDYHPTADGKALSVIAAQQGEVACLMRCARQARLNLTAVTPDASAPGALVRHLSAPLRGLVSWHSGKWYLACDTHWGWGEPPAVTTFEQACALLGMAPHDAAWCALPAGVAAPEAQAFDPWRAFAHLQPPLPPEPEKWLVPIGLAVGEAMS</sequence>
<evidence type="ECO:0008006" key="3">
    <source>
        <dbReference type="Google" id="ProtNLM"/>
    </source>
</evidence>
<name>A0A2P8VJ11_9ENTR</name>
<dbReference type="Gene3D" id="3.30.420.40">
    <property type="match status" value="1"/>
</dbReference>
<evidence type="ECO:0000313" key="1">
    <source>
        <dbReference type="EMBL" id="PSN07088.1"/>
    </source>
</evidence>
<dbReference type="Proteomes" id="UP000240212">
    <property type="component" value="Unassembled WGS sequence"/>
</dbReference>
<protein>
    <recommendedName>
        <fullName evidence="3">Pilus assembly protein</fullName>
    </recommendedName>
</protein>
<accession>A0A2P8VJ11</accession>
<dbReference type="OrthoDB" id="6447548at2"/>
<dbReference type="RefSeq" id="WP_106877507.1">
    <property type="nucleotide sequence ID" value="NZ_PYEP01000005.1"/>
</dbReference>